<feature type="domain" description="FAD dependent oxidoreductase" evidence="2">
    <location>
        <begin position="5"/>
        <end position="353"/>
    </location>
</feature>
<dbReference type="GO" id="GO:0005737">
    <property type="term" value="C:cytoplasm"/>
    <property type="evidence" value="ECO:0007669"/>
    <property type="project" value="TreeGrafter"/>
</dbReference>
<dbReference type="InterPro" id="IPR006076">
    <property type="entry name" value="FAD-dep_OxRdtase"/>
</dbReference>
<dbReference type="AlphaFoldDB" id="A0A2T5G0L7"/>
<gene>
    <name evidence="3" type="ORF">CLG96_00570</name>
</gene>
<name>A0A2T5G0L7_9SPHN</name>
<sequence>MRTADVIIVGGGIMGASAAFFLRQRGKSVILLERDLVGQKASGTNFGNVRRQGRYLHQLPLANRARAIWGALPELIGEDCEFIASGHLRVCYTREQADRLEAYARDARDYGLDLEMISANALRDRFPYIGREAIAGSYGPQDGHANPRLTAPAFGRAAARAGALVEENAEVLHIEKVGEDFRVEVRDRGIFRAPVVLITAGAWGGKLSAAFGEPVPISVHGPQMAVTEPLPYRIAPTIGVSTPHVHETVYFRQVTRGNIVYGGSTRGPASNETNRASVLPENTLGQMEQMRRVMPGLAAVNIIRVWSGVESYMADDLPVMGPSGKVPGLYYAFGFCGAGFQIGPGVGDVMAELIATGATSTPIEPYHIRRFAAQG</sequence>
<proteinExistence type="predicted"/>
<dbReference type="Gene3D" id="3.30.9.10">
    <property type="entry name" value="D-Amino Acid Oxidase, subunit A, domain 2"/>
    <property type="match status" value="1"/>
</dbReference>
<protein>
    <submittedName>
        <fullName evidence="3">Sarcosine oxidase subunit beta</fullName>
    </submittedName>
</protein>
<dbReference type="Proteomes" id="UP000244162">
    <property type="component" value="Unassembled WGS sequence"/>
</dbReference>
<dbReference type="EMBL" id="NWBU01000004">
    <property type="protein sequence ID" value="PTQ12692.1"/>
    <property type="molecule type" value="Genomic_DNA"/>
</dbReference>
<keyword evidence="1" id="KW-0560">Oxidoreductase</keyword>
<accession>A0A2T5G0L7</accession>
<organism evidence="3 4">
    <name type="scientific">Sphingomonas oleivorans</name>
    <dbReference type="NCBI Taxonomy" id="1735121"/>
    <lineage>
        <taxon>Bacteria</taxon>
        <taxon>Pseudomonadati</taxon>
        <taxon>Pseudomonadota</taxon>
        <taxon>Alphaproteobacteria</taxon>
        <taxon>Sphingomonadales</taxon>
        <taxon>Sphingomonadaceae</taxon>
        <taxon>Sphingomonas</taxon>
    </lineage>
</organism>
<dbReference type="PANTHER" id="PTHR13847">
    <property type="entry name" value="SARCOSINE DEHYDROGENASE-RELATED"/>
    <property type="match status" value="1"/>
</dbReference>
<dbReference type="Pfam" id="PF01266">
    <property type="entry name" value="DAO"/>
    <property type="match status" value="1"/>
</dbReference>
<dbReference type="SUPFAM" id="SSF51905">
    <property type="entry name" value="FAD/NAD(P)-binding domain"/>
    <property type="match status" value="1"/>
</dbReference>
<evidence type="ECO:0000256" key="1">
    <source>
        <dbReference type="ARBA" id="ARBA00023002"/>
    </source>
</evidence>
<evidence type="ECO:0000259" key="2">
    <source>
        <dbReference type="Pfam" id="PF01266"/>
    </source>
</evidence>
<evidence type="ECO:0000313" key="3">
    <source>
        <dbReference type="EMBL" id="PTQ12692.1"/>
    </source>
</evidence>
<comment type="caution">
    <text evidence="3">The sequence shown here is derived from an EMBL/GenBank/DDBJ whole genome shotgun (WGS) entry which is preliminary data.</text>
</comment>
<dbReference type="InterPro" id="IPR036188">
    <property type="entry name" value="FAD/NAD-bd_sf"/>
</dbReference>
<reference evidence="3 4" key="1">
    <citation type="submission" date="2017-09" db="EMBL/GenBank/DDBJ databases">
        <title>Sphingomonas panjinensis sp.nov., isolated from oil-contaminated soil.</title>
        <authorList>
            <person name="Wang L."/>
            <person name="Chen L."/>
        </authorList>
    </citation>
    <scope>NUCLEOTIDE SEQUENCE [LARGE SCALE GENOMIC DNA]</scope>
    <source>
        <strain evidence="3 4">FW-11</strain>
    </source>
</reference>
<keyword evidence="4" id="KW-1185">Reference proteome</keyword>
<dbReference type="GO" id="GO:0016491">
    <property type="term" value="F:oxidoreductase activity"/>
    <property type="evidence" value="ECO:0007669"/>
    <property type="project" value="UniProtKB-KW"/>
</dbReference>
<dbReference type="RefSeq" id="WP_107965929.1">
    <property type="nucleotide sequence ID" value="NZ_NWBU01000004.1"/>
</dbReference>
<dbReference type="Gene3D" id="3.50.50.60">
    <property type="entry name" value="FAD/NAD(P)-binding domain"/>
    <property type="match status" value="1"/>
</dbReference>
<evidence type="ECO:0000313" key="4">
    <source>
        <dbReference type="Proteomes" id="UP000244162"/>
    </source>
</evidence>
<dbReference type="OrthoDB" id="9787190at2"/>